<evidence type="ECO:0000313" key="2">
    <source>
        <dbReference type="Proteomes" id="UP000264036"/>
    </source>
</evidence>
<dbReference type="AlphaFoldDB" id="A0A356LFF4"/>
<dbReference type="EMBL" id="DOEK01000027">
    <property type="protein sequence ID" value="HBP29753.1"/>
    <property type="molecule type" value="Genomic_DNA"/>
</dbReference>
<proteinExistence type="predicted"/>
<reference evidence="1 2" key="1">
    <citation type="journal article" date="2018" name="Nat. Biotechnol.">
        <title>A standardized bacterial taxonomy based on genome phylogeny substantially revises the tree of life.</title>
        <authorList>
            <person name="Parks D.H."/>
            <person name="Chuvochina M."/>
            <person name="Waite D.W."/>
            <person name="Rinke C."/>
            <person name="Skarshewski A."/>
            <person name="Chaumeil P.A."/>
            <person name="Hugenholtz P."/>
        </authorList>
    </citation>
    <scope>NUCLEOTIDE SEQUENCE [LARGE SCALE GENOMIC DNA]</scope>
    <source>
        <strain evidence="1">UBA10707</strain>
    </source>
</reference>
<name>A0A356LFF4_9BURK</name>
<organism evidence="1 2">
    <name type="scientific">Advenella kashmirensis</name>
    <dbReference type="NCBI Taxonomy" id="310575"/>
    <lineage>
        <taxon>Bacteria</taxon>
        <taxon>Pseudomonadati</taxon>
        <taxon>Pseudomonadota</taxon>
        <taxon>Betaproteobacteria</taxon>
        <taxon>Burkholderiales</taxon>
        <taxon>Alcaligenaceae</taxon>
    </lineage>
</organism>
<evidence type="ECO:0000313" key="1">
    <source>
        <dbReference type="EMBL" id="HBP29753.1"/>
    </source>
</evidence>
<comment type="caution">
    <text evidence="1">The sequence shown here is derived from an EMBL/GenBank/DDBJ whole genome shotgun (WGS) entry which is preliminary data.</text>
</comment>
<dbReference type="Proteomes" id="UP000264036">
    <property type="component" value="Unassembled WGS sequence"/>
</dbReference>
<sequence length="59" mass="6353">MTQSTQSGLFQYAVQDICLPRGLRKHRAGKQSVPTTGKIAAVTAPCSLALGRHKPVDDF</sequence>
<accession>A0A356LFF4</accession>
<protein>
    <submittedName>
        <fullName evidence="1">Uncharacterized protein</fullName>
    </submittedName>
</protein>
<gene>
    <name evidence="1" type="ORF">DD666_10095</name>
</gene>